<name>A0AC35GJQ5_9BILA</name>
<dbReference type="WBParaSite" id="PS1159_v2.g612.t1">
    <property type="protein sequence ID" value="PS1159_v2.g612.t1"/>
    <property type="gene ID" value="PS1159_v2.g612"/>
</dbReference>
<organism evidence="1 2">
    <name type="scientific">Panagrolaimus sp. PS1159</name>
    <dbReference type="NCBI Taxonomy" id="55785"/>
    <lineage>
        <taxon>Eukaryota</taxon>
        <taxon>Metazoa</taxon>
        <taxon>Ecdysozoa</taxon>
        <taxon>Nematoda</taxon>
        <taxon>Chromadorea</taxon>
        <taxon>Rhabditida</taxon>
        <taxon>Tylenchina</taxon>
        <taxon>Panagrolaimomorpha</taxon>
        <taxon>Panagrolaimoidea</taxon>
        <taxon>Panagrolaimidae</taxon>
        <taxon>Panagrolaimus</taxon>
    </lineage>
</organism>
<accession>A0AC35GJQ5</accession>
<reference evidence="2" key="1">
    <citation type="submission" date="2022-11" db="UniProtKB">
        <authorList>
            <consortium name="WormBaseParasite"/>
        </authorList>
    </citation>
    <scope>IDENTIFICATION</scope>
</reference>
<sequence>MVVTNGTAAVQRVSNREEDSMNLEPSLSGKEIIGIIYPPPDIRTIVDKTAAFVAKHGVEFENKIKEKEALNPKFSFLSPADPYHAYYKHKVKEGETNETYGISAPAVPKGGGQAPEAVVQHIREKEFVPTEPPKTFEFTADPSTINGFDLDILRLTALFVARNGRQFLTSLMNKEIRNFQFDFLKPQHSNFPYFTKLVEQYTKVILPPQDVDVELSKSSGFDKVMGDVKYRVAWEKHQKAIKDRANEESEPIKDRANEESERERVAYAQIDWHDFVVVQTVDYQPSETANLPPLCTPKDVGTRILLQQREEQKAAHEDVEMEVESESEEETSEPEDNEVNRDADGFAVPTKPKQYRAAYQVHQPAPSAEISEDVIVRDYDPKKAKAAAKPKLADQYIISPLTNERIPASKLEEHVRYNTVDPQYKVQRDREMLERVEEDPTNASGTEISRNISKLAERRTDIFGVGEKGVEQTVIGKKLGEEERSAPRTEPKNIWDGQQSTIDATTRAAQQEITMQQQINDIHKMHGLDSGKKDAPMLPPPPPSSQSVGGRLLNVPVGAPLMGMPPGFPLAPPAAPYGMVPGGPPRFIPPPPHVQDAFNQPPAKRARVEDDLIPAGLWMQKVNGEINVLASLPNASEWNCTARQEAFPLDITSLVSHLKSVIQDISGIPASKQKLQYDGMFLKDTNSLAYYNMNNNAVITVQVKERGGRKK</sequence>
<protein>
    <submittedName>
        <fullName evidence="2">Splicing factor 3A subunit 1</fullName>
    </submittedName>
</protein>
<evidence type="ECO:0000313" key="1">
    <source>
        <dbReference type="Proteomes" id="UP000887580"/>
    </source>
</evidence>
<dbReference type="Proteomes" id="UP000887580">
    <property type="component" value="Unplaced"/>
</dbReference>
<proteinExistence type="predicted"/>
<evidence type="ECO:0000313" key="2">
    <source>
        <dbReference type="WBParaSite" id="PS1159_v2.g612.t1"/>
    </source>
</evidence>